<protein>
    <submittedName>
        <fullName evidence="2">Uncharacterized protein</fullName>
    </submittedName>
</protein>
<evidence type="ECO:0000313" key="3">
    <source>
        <dbReference type="Proteomes" id="UP001162741"/>
    </source>
</evidence>
<sequence>MLRITLILLLTLFSIITNANTDSTWKVLIYQQGREIVQRPDMSTFAKTGFYLYRHVVYGVTLKGPTYMRNAELIDVVPDTLRFVIHAPAGRYPDTVSVHYREVELLSLQPALQVSPQLLKFYDFRFVKDTGSNYIPGRAAYTWDKDGNRIEYEALPRLTRSGIDTSFVPHGISIREYSLTPDPSLRDTIYRKRNVFGFTPGKREEINGLSFGFWTRNRKNKKYKVRDSLVTRGVNIELQPLVLVGLFVWPYLSVDPDETDTFEKYVEEGQYKWESKIYGFNVSLLNGGPRRIYGINLSATITSADEIHGLTISPIVNWSYIQKGTAIALVNRAFKTRGFQLGLFNKSFDHRGLQIGLWNRNAKRGLPIINWQLKGVKEAE</sequence>
<proteinExistence type="predicted"/>
<evidence type="ECO:0000313" key="2">
    <source>
        <dbReference type="EMBL" id="UYQ91388.1"/>
    </source>
</evidence>
<evidence type="ECO:0000256" key="1">
    <source>
        <dbReference type="SAM" id="SignalP"/>
    </source>
</evidence>
<dbReference type="Proteomes" id="UP001162741">
    <property type="component" value="Chromosome"/>
</dbReference>
<feature type="signal peptide" evidence="1">
    <location>
        <begin position="1"/>
        <end position="19"/>
    </location>
</feature>
<keyword evidence="1" id="KW-0732">Signal</keyword>
<keyword evidence="3" id="KW-1185">Reference proteome</keyword>
<dbReference type="RefSeq" id="WP_264279824.1">
    <property type="nucleotide sequence ID" value="NZ_CP107006.1"/>
</dbReference>
<organism evidence="2 3">
    <name type="scientific">Chitinophaga horti</name>
    <dbReference type="NCBI Taxonomy" id="2920382"/>
    <lineage>
        <taxon>Bacteria</taxon>
        <taxon>Pseudomonadati</taxon>
        <taxon>Bacteroidota</taxon>
        <taxon>Chitinophagia</taxon>
        <taxon>Chitinophagales</taxon>
        <taxon>Chitinophagaceae</taxon>
        <taxon>Chitinophaga</taxon>
    </lineage>
</organism>
<feature type="chain" id="PRO_5047155043" evidence="1">
    <location>
        <begin position="20"/>
        <end position="380"/>
    </location>
</feature>
<name>A0ABY6IVJ1_9BACT</name>
<reference evidence="2" key="1">
    <citation type="submission" date="2022-10" db="EMBL/GenBank/DDBJ databases">
        <title>Chitinophaga sp. nov., isolated from soil.</title>
        <authorList>
            <person name="Jeon C.O."/>
        </authorList>
    </citation>
    <scope>NUCLEOTIDE SEQUENCE</scope>
    <source>
        <strain evidence="2">R8</strain>
    </source>
</reference>
<dbReference type="EMBL" id="CP107006">
    <property type="protein sequence ID" value="UYQ91388.1"/>
    <property type="molecule type" value="Genomic_DNA"/>
</dbReference>
<accession>A0ABY6IVJ1</accession>
<gene>
    <name evidence="2" type="ORF">MKQ68_14940</name>
</gene>